<name>A0ABD3HJR2_9MARC</name>
<evidence type="ECO:0000313" key="1">
    <source>
        <dbReference type="EMBL" id="KAL3690335.1"/>
    </source>
</evidence>
<proteinExistence type="predicted"/>
<keyword evidence="2" id="KW-1185">Reference proteome</keyword>
<sequence>MSAVEERMLCSVDMRSLPPSDWDELEDLTIVGVPAMRVQRREFLESLEERLTAKTCDFVMSSKTGPRARLHPPPHRVAGDQFKKWTQLQNGVKCSDWTGLWNYPSSQFWIFSSRVPRHETNNHNRSLATVGLDVPRGKVHLRMLCDLNTALCIRLRPWDGIFLEHFARGLLVLPWAMEILRVLVSRQFVSVWRTGLIPMEVLESSDSYKVEGDYHALKWAWSLSKVWKCDDASHSRRTADSDVESDHECQPTPKLPRDLALWLPVAATSKSASYGLDRETAFAAAFGFQPDLGGGIDEWRLRQRCLRRAMESSATCDSGQDKIALLRDELAQQINCATGSLSGCEARIEDVGKSIDIENSLRAAHEHVREGRRFVAKAIEIANEALLLGRAAYDDDWVKEMEELLERLRKNNCD</sequence>
<protein>
    <submittedName>
        <fullName evidence="1">Uncharacterized protein</fullName>
    </submittedName>
</protein>
<gene>
    <name evidence="1" type="ORF">R1sor_016644</name>
</gene>
<accession>A0ABD3HJR2</accession>
<reference evidence="1 2" key="1">
    <citation type="submission" date="2024-09" db="EMBL/GenBank/DDBJ databases">
        <title>Chromosome-scale assembly of Riccia sorocarpa.</title>
        <authorList>
            <person name="Paukszto L."/>
        </authorList>
    </citation>
    <scope>NUCLEOTIDE SEQUENCE [LARGE SCALE GENOMIC DNA]</scope>
    <source>
        <strain evidence="1">LP-2024</strain>
        <tissue evidence="1">Aerial parts of the thallus</tissue>
    </source>
</reference>
<organism evidence="1 2">
    <name type="scientific">Riccia sorocarpa</name>
    <dbReference type="NCBI Taxonomy" id="122646"/>
    <lineage>
        <taxon>Eukaryota</taxon>
        <taxon>Viridiplantae</taxon>
        <taxon>Streptophyta</taxon>
        <taxon>Embryophyta</taxon>
        <taxon>Marchantiophyta</taxon>
        <taxon>Marchantiopsida</taxon>
        <taxon>Marchantiidae</taxon>
        <taxon>Marchantiales</taxon>
        <taxon>Ricciaceae</taxon>
        <taxon>Riccia</taxon>
    </lineage>
</organism>
<dbReference type="EMBL" id="JBJQOH010000004">
    <property type="protein sequence ID" value="KAL3690335.1"/>
    <property type="molecule type" value="Genomic_DNA"/>
</dbReference>
<comment type="caution">
    <text evidence="1">The sequence shown here is derived from an EMBL/GenBank/DDBJ whole genome shotgun (WGS) entry which is preliminary data.</text>
</comment>
<dbReference type="Proteomes" id="UP001633002">
    <property type="component" value="Unassembled WGS sequence"/>
</dbReference>
<dbReference type="AlphaFoldDB" id="A0ABD3HJR2"/>
<evidence type="ECO:0000313" key="2">
    <source>
        <dbReference type="Proteomes" id="UP001633002"/>
    </source>
</evidence>